<evidence type="ECO:0000256" key="9">
    <source>
        <dbReference type="HAMAP-Rule" id="MF_01471"/>
    </source>
</evidence>
<proteinExistence type="inferred from homology"/>
<dbReference type="RefSeq" id="WP_317700614.1">
    <property type="nucleotide sequence ID" value="NZ_CP136921.1"/>
</dbReference>
<dbReference type="Proteomes" id="UP001303211">
    <property type="component" value="Chromosome"/>
</dbReference>
<evidence type="ECO:0000256" key="4">
    <source>
        <dbReference type="ARBA" id="ARBA00022723"/>
    </source>
</evidence>
<dbReference type="InterPro" id="IPR019199">
    <property type="entry name" value="Virulence_VapD/CRISPR_Cas2"/>
</dbReference>
<accession>A0ABZ0J2P6</accession>
<evidence type="ECO:0000256" key="1">
    <source>
        <dbReference type="ARBA" id="ARBA00001946"/>
    </source>
</evidence>
<dbReference type="Pfam" id="PF09827">
    <property type="entry name" value="CRISPR_Cas2"/>
    <property type="match status" value="1"/>
</dbReference>
<evidence type="ECO:0000256" key="8">
    <source>
        <dbReference type="ARBA" id="ARBA00023118"/>
    </source>
</evidence>
<comment type="function">
    <text evidence="9">CRISPR (clustered regularly interspaced short palindromic repeat), is an adaptive immune system that provides protection against mobile genetic elements (viruses, transposable elements and conjugative plasmids). CRISPR clusters contain sequences complementary to antecedent mobile elements and target invading nucleic acids. CRISPR clusters are transcribed and processed into CRISPR RNA (crRNA). Functions as a ssRNA-specific endoribonuclease. Involved in the integration of spacer DNA into the CRISPR cassette.</text>
</comment>
<sequence>MKETIICYDITCPRRLARIHRLLKKQALPLQYSVFLFTGTALQLDRCLAQLERLMDKRHDDIRAYPLPQRGLRWSLGKATLPEGIHLGDLPAPWNGVIV</sequence>
<comment type="cofactor">
    <cofactor evidence="1 9">
        <name>Mg(2+)</name>
        <dbReference type="ChEBI" id="CHEBI:18420"/>
    </cofactor>
</comment>
<keyword evidence="3 9" id="KW-0540">Nuclease</keyword>
<evidence type="ECO:0000256" key="7">
    <source>
        <dbReference type="ARBA" id="ARBA00022842"/>
    </source>
</evidence>
<keyword evidence="7 9" id="KW-0460">Magnesium</keyword>
<dbReference type="EC" id="3.1.-.-" evidence="9"/>
<dbReference type="PANTHER" id="PTHR34405">
    <property type="entry name" value="CRISPR-ASSOCIATED ENDORIBONUCLEASE CAS2"/>
    <property type="match status" value="1"/>
</dbReference>
<gene>
    <name evidence="9 10" type="primary">cas2</name>
    <name evidence="10" type="ORF">P4826_11945</name>
</gene>
<feature type="binding site" evidence="9">
    <location>
        <position position="9"/>
    </location>
    <ligand>
        <name>Mg(2+)</name>
        <dbReference type="ChEBI" id="CHEBI:18420"/>
        <note>catalytic</note>
    </ligand>
</feature>
<dbReference type="PANTHER" id="PTHR34405:SF3">
    <property type="entry name" value="CRISPR-ASSOCIATED ENDORIBONUCLEASE CAS2 3"/>
    <property type="match status" value="1"/>
</dbReference>
<dbReference type="SUPFAM" id="SSF143430">
    <property type="entry name" value="TTP0101/SSO1404-like"/>
    <property type="match status" value="1"/>
</dbReference>
<dbReference type="Gene3D" id="3.30.70.240">
    <property type="match status" value="1"/>
</dbReference>
<keyword evidence="4 9" id="KW-0479">Metal-binding</keyword>
<reference evidence="10 11" key="1">
    <citation type="submission" date="2023-03" db="EMBL/GenBank/DDBJ databases">
        <title>Diaphorobacter basophil sp. nov., isolated from a sewage-treatment plant.</title>
        <authorList>
            <person name="Yang K."/>
        </authorList>
    </citation>
    <scope>NUCLEOTIDE SEQUENCE [LARGE SCALE GENOMIC DNA]</scope>
    <source>
        <strain evidence="10 11">Y-1</strain>
    </source>
</reference>
<evidence type="ECO:0000313" key="11">
    <source>
        <dbReference type="Proteomes" id="UP001303211"/>
    </source>
</evidence>
<keyword evidence="5 9" id="KW-0255">Endonuclease</keyword>
<evidence type="ECO:0000313" key="10">
    <source>
        <dbReference type="EMBL" id="WOO31128.1"/>
    </source>
</evidence>
<evidence type="ECO:0000256" key="2">
    <source>
        <dbReference type="ARBA" id="ARBA00009959"/>
    </source>
</evidence>
<dbReference type="GO" id="GO:0004519">
    <property type="term" value="F:endonuclease activity"/>
    <property type="evidence" value="ECO:0007669"/>
    <property type="project" value="UniProtKB-KW"/>
</dbReference>
<evidence type="ECO:0000256" key="5">
    <source>
        <dbReference type="ARBA" id="ARBA00022759"/>
    </source>
</evidence>
<dbReference type="HAMAP" id="MF_01471">
    <property type="entry name" value="Cas2"/>
    <property type="match status" value="1"/>
</dbReference>
<comment type="similarity">
    <text evidence="2 9">Belongs to the CRISPR-associated endoribonuclease Cas2 protein family.</text>
</comment>
<comment type="subunit">
    <text evidence="9">Homodimer, forms a heterotetramer with a Cas1 homodimer.</text>
</comment>
<dbReference type="EMBL" id="CP136921">
    <property type="protein sequence ID" value="WOO31128.1"/>
    <property type="molecule type" value="Genomic_DNA"/>
</dbReference>
<dbReference type="CDD" id="cd09725">
    <property type="entry name" value="Cas2_I_II_III"/>
    <property type="match status" value="1"/>
</dbReference>
<dbReference type="InterPro" id="IPR021127">
    <property type="entry name" value="CRISPR_associated_Cas2"/>
</dbReference>
<protein>
    <recommendedName>
        <fullName evidence="9">CRISPR-associated endoribonuclease Cas2</fullName>
        <ecNumber evidence="9">3.1.-.-</ecNumber>
    </recommendedName>
</protein>
<name>A0ABZ0J2P6_9BURK</name>
<dbReference type="NCBIfam" id="TIGR01573">
    <property type="entry name" value="cas2"/>
    <property type="match status" value="1"/>
</dbReference>
<keyword evidence="6 9" id="KW-0378">Hydrolase</keyword>
<organism evidence="10 11">
    <name type="scientific">Diaphorobacter limosus</name>
    <dbReference type="NCBI Taxonomy" id="3036128"/>
    <lineage>
        <taxon>Bacteria</taxon>
        <taxon>Pseudomonadati</taxon>
        <taxon>Pseudomonadota</taxon>
        <taxon>Betaproteobacteria</taxon>
        <taxon>Burkholderiales</taxon>
        <taxon>Comamonadaceae</taxon>
        <taxon>Diaphorobacter</taxon>
    </lineage>
</organism>
<evidence type="ECO:0000256" key="6">
    <source>
        <dbReference type="ARBA" id="ARBA00022801"/>
    </source>
</evidence>
<evidence type="ECO:0000256" key="3">
    <source>
        <dbReference type="ARBA" id="ARBA00022722"/>
    </source>
</evidence>
<keyword evidence="8 9" id="KW-0051">Antiviral defense</keyword>
<keyword evidence="11" id="KW-1185">Reference proteome</keyword>